<dbReference type="EMBL" id="NPDV01000004">
    <property type="protein sequence ID" value="PJZ54012.1"/>
    <property type="molecule type" value="Genomic_DNA"/>
</dbReference>
<proteinExistence type="predicted"/>
<organism evidence="1 4">
    <name type="scientific">Leptospira adleri</name>
    <dbReference type="NCBI Taxonomy" id="2023186"/>
    <lineage>
        <taxon>Bacteria</taxon>
        <taxon>Pseudomonadati</taxon>
        <taxon>Spirochaetota</taxon>
        <taxon>Spirochaetia</taxon>
        <taxon>Leptospirales</taxon>
        <taxon>Leptospiraceae</taxon>
        <taxon>Leptospira</taxon>
    </lineage>
</organism>
<dbReference type="RefSeq" id="WP_100784810.1">
    <property type="nucleotide sequence ID" value="NZ_NPDU01000006.1"/>
</dbReference>
<name>A0A2M9YR51_9LEPT</name>
<dbReference type="Proteomes" id="UP000232149">
    <property type="component" value="Unassembled WGS sequence"/>
</dbReference>
<evidence type="ECO:0000313" key="1">
    <source>
        <dbReference type="EMBL" id="PJZ54012.1"/>
    </source>
</evidence>
<evidence type="ECO:0000313" key="4">
    <source>
        <dbReference type="Proteomes" id="UP000232188"/>
    </source>
</evidence>
<keyword evidence="3" id="KW-1185">Reference proteome</keyword>
<dbReference type="Proteomes" id="UP000232188">
    <property type="component" value="Unassembled WGS sequence"/>
</dbReference>
<gene>
    <name evidence="2" type="ORF">CH376_03605</name>
    <name evidence="1" type="ORF">CH380_05680</name>
</gene>
<dbReference type="AlphaFoldDB" id="A0A2M9YR51"/>
<accession>A0A2M9YR51</accession>
<dbReference type="EMBL" id="NPDU01000006">
    <property type="protein sequence ID" value="PJZ63336.1"/>
    <property type="molecule type" value="Genomic_DNA"/>
</dbReference>
<evidence type="ECO:0000313" key="3">
    <source>
        <dbReference type="Proteomes" id="UP000232149"/>
    </source>
</evidence>
<protein>
    <submittedName>
        <fullName evidence="1">Uncharacterized protein</fullName>
    </submittedName>
</protein>
<sequence length="182" mass="21183">MNLSKNALVFILCLWIPFLCMSQVHYQTITLEELVRSSPYIFSVRAADPSFSITKIKVHSKLLKELGIQEKLRNKVPDFERRIAHYEVREILKGQSDQKTISVLPANFLNSLELHILYYGTGLSVSPIYLSYNPSREINEENQDFIIFLRPSSRFETFEWTAVGSLESLDRKKEILELIQKK</sequence>
<comment type="caution">
    <text evidence="1">The sequence shown here is derived from an EMBL/GenBank/DDBJ whole genome shotgun (WGS) entry which is preliminary data.</text>
</comment>
<evidence type="ECO:0000313" key="2">
    <source>
        <dbReference type="EMBL" id="PJZ63336.1"/>
    </source>
</evidence>
<reference evidence="3 4" key="1">
    <citation type="submission" date="2017-07" db="EMBL/GenBank/DDBJ databases">
        <title>Leptospira spp. isolated from tropical soils.</title>
        <authorList>
            <person name="Thibeaux R."/>
            <person name="Iraola G."/>
            <person name="Ferres I."/>
            <person name="Bierque E."/>
            <person name="Girault D."/>
            <person name="Soupe-Gilbert M.-E."/>
            <person name="Picardeau M."/>
            <person name="Goarant C."/>
        </authorList>
    </citation>
    <scope>NUCLEOTIDE SEQUENCE [LARGE SCALE GENOMIC DNA]</scope>
    <source>
        <strain evidence="1 4">FH2-B-C1</strain>
        <strain evidence="2 3">FH2-B-D1</strain>
    </source>
</reference>